<organism evidence="3 4">
    <name type="scientific">Paenibacillus aquistagni</name>
    <dbReference type="NCBI Taxonomy" id="1852522"/>
    <lineage>
        <taxon>Bacteria</taxon>
        <taxon>Bacillati</taxon>
        <taxon>Bacillota</taxon>
        <taxon>Bacilli</taxon>
        <taxon>Bacillales</taxon>
        <taxon>Paenibacillaceae</taxon>
        <taxon>Paenibacillus</taxon>
    </lineage>
</organism>
<dbReference type="AlphaFoldDB" id="A0A1X7INN6"/>
<accession>A0A1X7INN6</accession>
<keyword evidence="4" id="KW-1185">Reference proteome</keyword>
<feature type="transmembrane region" description="Helical" evidence="2">
    <location>
        <begin position="32"/>
        <end position="54"/>
    </location>
</feature>
<feature type="region of interest" description="Disordered" evidence="1">
    <location>
        <begin position="63"/>
        <end position="127"/>
    </location>
</feature>
<evidence type="ECO:0000313" key="4">
    <source>
        <dbReference type="Proteomes" id="UP000193834"/>
    </source>
</evidence>
<evidence type="ECO:0000256" key="1">
    <source>
        <dbReference type="SAM" id="MobiDB-lite"/>
    </source>
</evidence>
<dbReference type="Proteomes" id="UP000193834">
    <property type="component" value="Unassembled WGS sequence"/>
</dbReference>
<sequence>MTGTIRWNMVMGACGFVFTTLVSISSNLWSTSLIRGLIAGAIWFLLGFLLRYAAGILKAPGREEPQDQAAYNASSSGHNVDMSTPDETDTLKDLLRNTPTENEPKAVSHEEQEIKFEPLTPPKFVSKLPQDGEQLAQAVRHMAKE</sequence>
<feature type="compositionally biased region" description="Polar residues" evidence="1">
    <location>
        <begin position="69"/>
        <end position="82"/>
    </location>
</feature>
<evidence type="ECO:0000256" key="2">
    <source>
        <dbReference type="SAM" id="Phobius"/>
    </source>
</evidence>
<proteinExistence type="predicted"/>
<dbReference type="OrthoDB" id="2476549at2"/>
<keyword evidence="2" id="KW-0472">Membrane</keyword>
<feature type="compositionally biased region" description="Basic and acidic residues" evidence="1">
    <location>
        <begin position="102"/>
        <end position="116"/>
    </location>
</feature>
<feature type="transmembrane region" description="Helical" evidence="2">
    <location>
        <begin position="7"/>
        <end position="26"/>
    </location>
</feature>
<keyword evidence="2" id="KW-0812">Transmembrane</keyword>
<dbReference type="EMBL" id="FXAZ01000001">
    <property type="protein sequence ID" value="SMG16554.1"/>
    <property type="molecule type" value="Genomic_DNA"/>
</dbReference>
<gene>
    <name evidence="3" type="ORF">SAMN06295960_0642</name>
</gene>
<keyword evidence="2" id="KW-1133">Transmembrane helix</keyword>
<protein>
    <submittedName>
        <fullName evidence="3">Uncharacterized protein</fullName>
    </submittedName>
</protein>
<name>A0A1X7INN6_9BACL</name>
<dbReference type="STRING" id="1852522.SAMN06295960_0642"/>
<reference evidence="3 4" key="1">
    <citation type="submission" date="2017-04" db="EMBL/GenBank/DDBJ databases">
        <authorList>
            <person name="Afonso C.L."/>
            <person name="Miller P.J."/>
            <person name="Scott M.A."/>
            <person name="Spackman E."/>
            <person name="Goraichik I."/>
            <person name="Dimitrov K.M."/>
            <person name="Suarez D.L."/>
            <person name="Swayne D.E."/>
        </authorList>
    </citation>
    <scope>NUCLEOTIDE SEQUENCE [LARGE SCALE GENOMIC DNA]</scope>
    <source>
        <strain evidence="3 4">11</strain>
    </source>
</reference>
<evidence type="ECO:0000313" key="3">
    <source>
        <dbReference type="EMBL" id="SMG16554.1"/>
    </source>
</evidence>